<dbReference type="EMBL" id="JAPYYP010000010">
    <property type="protein sequence ID" value="MDA5108726.1"/>
    <property type="molecule type" value="Genomic_DNA"/>
</dbReference>
<reference evidence="1" key="1">
    <citation type="submission" date="2022-12" db="EMBL/GenBank/DDBJ databases">
        <title>Draft genome sequence of the thermophilic strain Brevibacillus thermoruber HT42, isolated from Los Humeros, Puebla, Mexico, with biotechnological potential.</title>
        <authorList>
            <person name="Lara Sanchez J."/>
            <person name="Solis Palacios R."/>
            <person name="Bustos Baena A.S."/>
            <person name="Ruz Baez A.E."/>
            <person name="Espinosa Luna G."/>
            <person name="Oliart Ros R.M."/>
        </authorList>
    </citation>
    <scope>NUCLEOTIDE SEQUENCE</scope>
    <source>
        <strain evidence="1">HT42</strain>
    </source>
</reference>
<keyword evidence="2" id="KW-1185">Reference proteome</keyword>
<proteinExistence type="predicted"/>
<organism evidence="1 2">
    <name type="scientific">Brevibacillus thermoruber</name>
    <dbReference type="NCBI Taxonomy" id="33942"/>
    <lineage>
        <taxon>Bacteria</taxon>
        <taxon>Bacillati</taxon>
        <taxon>Bacillota</taxon>
        <taxon>Bacilli</taxon>
        <taxon>Bacillales</taxon>
        <taxon>Paenibacillaceae</taxon>
        <taxon>Brevibacillus</taxon>
    </lineage>
</organism>
<accession>A0A9X3TQ58</accession>
<evidence type="ECO:0000313" key="1">
    <source>
        <dbReference type="EMBL" id="MDA5108726.1"/>
    </source>
</evidence>
<name>A0A9X3TQ58_9BACL</name>
<gene>
    <name evidence="1" type="ORF">O3V59_10160</name>
</gene>
<sequence>MKREDALYNWLQIQIVADARPDDRSALDTAAFFADILRDDHQAQEWEYRREGDWYVVRCVFAHEVWERRYPAEEAESLLAAIENEPRYNE</sequence>
<evidence type="ECO:0000313" key="2">
    <source>
        <dbReference type="Proteomes" id="UP001151071"/>
    </source>
</evidence>
<dbReference type="RefSeq" id="WP_029099910.1">
    <property type="nucleotide sequence ID" value="NZ_JAPYYP010000010.1"/>
</dbReference>
<protein>
    <submittedName>
        <fullName evidence="1">Uncharacterized protein</fullName>
    </submittedName>
</protein>
<dbReference type="AlphaFoldDB" id="A0A9X3TQ58"/>
<comment type="caution">
    <text evidence="1">The sequence shown here is derived from an EMBL/GenBank/DDBJ whole genome shotgun (WGS) entry which is preliminary data.</text>
</comment>
<dbReference type="Proteomes" id="UP001151071">
    <property type="component" value="Unassembled WGS sequence"/>
</dbReference>